<evidence type="ECO:0000259" key="4">
    <source>
        <dbReference type="Pfam" id="PF00005"/>
    </source>
</evidence>
<feature type="transmembrane region" description="Helical" evidence="3">
    <location>
        <begin position="89"/>
        <end position="115"/>
    </location>
</feature>
<dbReference type="GO" id="GO:0005524">
    <property type="term" value="F:ATP binding"/>
    <property type="evidence" value="ECO:0007669"/>
    <property type="project" value="InterPro"/>
</dbReference>
<evidence type="ECO:0000313" key="6">
    <source>
        <dbReference type="Proteomes" id="UP000023152"/>
    </source>
</evidence>
<protein>
    <submittedName>
        <fullName evidence="5">ABC transporter family protein</fullName>
    </submittedName>
</protein>
<dbReference type="PANTHER" id="PTHR19229">
    <property type="entry name" value="ATP-BINDING CASSETTE TRANSPORTER SUBFAMILY A ABCA"/>
    <property type="match status" value="1"/>
</dbReference>
<evidence type="ECO:0000256" key="1">
    <source>
        <dbReference type="ARBA" id="ARBA00022448"/>
    </source>
</evidence>
<dbReference type="SUPFAM" id="SSF52540">
    <property type="entry name" value="P-loop containing nucleoside triphosphate hydrolases"/>
    <property type="match status" value="1"/>
</dbReference>
<dbReference type="Proteomes" id="UP000023152">
    <property type="component" value="Unassembled WGS sequence"/>
</dbReference>
<dbReference type="InterPro" id="IPR003439">
    <property type="entry name" value="ABC_transporter-like_ATP-bd"/>
</dbReference>
<evidence type="ECO:0000256" key="3">
    <source>
        <dbReference type="SAM" id="Phobius"/>
    </source>
</evidence>
<name>X6MA14_RETFI</name>
<keyword evidence="1" id="KW-0813">Transport</keyword>
<feature type="domain" description="ABC transporter" evidence="4">
    <location>
        <begin position="142"/>
        <end position="261"/>
    </location>
</feature>
<keyword evidence="3" id="KW-0472">Membrane</keyword>
<dbReference type="InterPro" id="IPR026082">
    <property type="entry name" value="ABCA"/>
</dbReference>
<keyword evidence="2" id="KW-0677">Repeat</keyword>
<evidence type="ECO:0000313" key="5">
    <source>
        <dbReference type="EMBL" id="ETO10843.1"/>
    </source>
</evidence>
<gene>
    <name evidence="5" type="ORF">RFI_26534</name>
</gene>
<keyword evidence="3" id="KW-0812">Transmembrane</keyword>
<dbReference type="EMBL" id="ASPP01023073">
    <property type="protein sequence ID" value="ETO10843.1"/>
    <property type="molecule type" value="Genomic_DNA"/>
</dbReference>
<keyword evidence="6" id="KW-1185">Reference proteome</keyword>
<reference evidence="5 6" key="1">
    <citation type="journal article" date="2013" name="Curr. Biol.">
        <title>The Genome of the Foraminiferan Reticulomyxa filosa.</title>
        <authorList>
            <person name="Glockner G."/>
            <person name="Hulsmann N."/>
            <person name="Schleicher M."/>
            <person name="Noegel A.A."/>
            <person name="Eichinger L."/>
            <person name="Gallinger C."/>
            <person name="Pawlowski J."/>
            <person name="Sierra R."/>
            <person name="Euteneuer U."/>
            <person name="Pillet L."/>
            <person name="Moustafa A."/>
            <person name="Platzer M."/>
            <person name="Groth M."/>
            <person name="Szafranski K."/>
            <person name="Schliwa M."/>
        </authorList>
    </citation>
    <scope>NUCLEOTIDE SEQUENCE [LARGE SCALE GENOMIC DNA]</scope>
</reference>
<keyword evidence="3" id="KW-1133">Transmembrane helix</keyword>
<dbReference type="GO" id="GO:0016887">
    <property type="term" value="F:ATP hydrolysis activity"/>
    <property type="evidence" value="ECO:0007669"/>
    <property type="project" value="InterPro"/>
</dbReference>
<accession>X6MA14</accession>
<dbReference type="Gene3D" id="3.40.50.300">
    <property type="entry name" value="P-loop containing nucleotide triphosphate hydrolases"/>
    <property type="match status" value="1"/>
</dbReference>
<dbReference type="GO" id="GO:0140359">
    <property type="term" value="F:ABC-type transporter activity"/>
    <property type="evidence" value="ECO:0007669"/>
    <property type="project" value="InterPro"/>
</dbReference>
<dbReference type="Pfam" id="PF00005">
    <property type="entry name" value="ABC_tran"/>
    <property type="match status" value="1"/>
</dbReference>
<dbReference type="AlphaFoldDB" id="X6MA14"/>
<organism evidence="5 6">
    <name type="scientific">Reticulomyxa filosa</name>
    <dbReference type="NCBI Taxonomy" id="46433"/>
    <lineage>
        <taxon>Eukaryota</taxon>
        <taxon>Sar</taxon>
        <taxon>Rhizaria</taxon>
        <taxon>Retaria</taxon>
        <taxon>Foraminifera</taxon>
        <taxon>Monothalamids</taxon>
        <taxon>Reticulomyxidae</taxon>
        <taxon>Reticulomyxa</taxon>
    </lineage>
</organism>
<proteinExistence type="predicted"/>
<dbReference type="InterPro" id="IPR027417">
    <property type="entry name" value="P-loop_NTPase"/>
</dbReference>
<sequence>MIKLMIIQMGGVEHQIEEPLDSDVLEEQKRIRAELTVENTLQEGATNRDTVHICGLRKVYKKPNANPEAGPSVKVAVQDLWFGIPQGQVFGFLGFSMRLCISLYCVVHSCVYLILYIHVYIYIYIMCVFDISPSLSLVYSVNGAGKTTTLKMLTGDTHPSSGHAFIYGVSIRNQIEARRRIGYCPQFDAIFDLLTAYEHLKFYGSVKGLKGQELEDQIKVLLKALSLTKYRNRKAGTYSGGNKRKLSAAIAMIGNPPVVFLGNVTCLHVYVYAFFKNDFVCLVWTYCTDEPSTGIY</sequence>
<dbReference type="GO" id="GO:0016020">
    <property type="term" value="C:membrane"/>
    <property type="evidence" value="ECO:0007669"/>
    <property type="project" value="InterPro"/>
</dbReference>
<dbReference type="OrthoDB" id="10255969at2759"/>
<comment type="caution">
    <text evidence="5">The sequence shown here is derived from an EMBL/GenBank/DDBJ whole genome shotgun (WGS) entry which is preliminary data.</text>
</comment>
<evidence type="ECO:0000256" key="2">
    <source>
        <dbReference type="ARBA" id="ARBA00022737"/>
    </source>
</evidence>
<dbReference type="PANTHER" id="PTHR19229:SF36">
    <property type="entry name" value="ATP-BINDING CASSETTE SUB-FAMILY A MEMBER 2"/>
    <property type="match status" value="1"/>
</dbReference>
<dbReference type="GO" id="GO:0005319">
    <property type="term" value="F:lipid transporter activity"/>
    <property type="evidence" value="ECO:0007669"/>
    <property type="project" value="TreeGrafter"/>
</dbReference>